<name>A0A9P5PSQ4_9AGAR</name>
<protein>
    <recommendedName>
        <fullName evidence="2">Nephrocystin 3-like N-terminal domain-containing protein</fullName>
    </recommendedName>
</protein>
<dbReference type="SUPFAM" id="SSF69322">
    <property type="entry name" value="Tricorn protease domain 2"/>
    <property type="match status" value="1"/>
</dbReference>
<dbReference type="OrthoDB" id="3027122at2759"/>
<dbReference type="Gene3D" id="2.130.10.10">
    <property type="entry name" value="YVTN repeat-like/Quinoprotein amine dehydrogenase"/>
    <property type="match status" value="1"/>
</dbReference>
<reference evidence="3" key="1">
    <citation type="submission" date="2020-11" db="EMBL/GenBank/DDBJ databases">
        <authorList>
            <consortium name="DOE Joint Genome Institute"/>
            <person name="Ahrendt S."/>
            <person name="Riley R."/>
            <person name="Andreopoulos W."/>
            <person name="Labutti K."/>
            <person name="Pangilinan J."/>
            <person name="Ruiz-Duenas F.J."/>
            <person name="Barrasa J.M."/>
            <person name="Sanchez-Garcia M."/>
            <person name="Camarero S."/>
            <person name="Miyauchi S."/>
            <person name="Serrano A."/>
            <person name="Linde D."/>
            <person name="Babiker R."/>
            <person name="Drula E."/>
            <person name="Ayuso-Fernandez I."/>
            <person name="Pacheco R."/>
            <person name="Padilla G."/>
            <person name="Ferreira P."/>
            <person name="Barriuso J."/>
            <person name="Kellner H."/>
            <person name="Castanera R."/>
            <person name="Alfaro M."/>
            <person name="Ramirez L."/>
            <person name="Pisabarro A.G."/>
            <person name="Kuo A."/>
            <person name="Tritt A."/>
            <person name="Lipzen A."/>
            <person name="He G."/>
            <person name="Yan M."/>
            <person name="Ng V."/>
            <person name="Cullen D."/>
            <person name="Martin F."/>
            <person name="Rosso M.-N."/>
            <person name="Henrissat B."/>
            <person name="Hibbett D."/>
            <person name="Martinez A.T."/>
            <person name="Grigoriev I.V."/>
        </authorList>
    </citation>
    <scope>NUCLEOTIDE SEQUENCE</scope>
    <source>
        <strain evidence="3">AH 40177</strain>
    </source>
</reference>
<evidence type="ECO:0000256" key="1">
    <source>
        <dbReference type="ARBA" id="ARBA00022737"/>
    </source>
</evidence>
<dbReference type="AlphaFoldDB" id="A0A9P5PSQ4"/>
<feature type="domain" description="Nephrocystin 3-like N-terminal" evidence="2">
    <location>
        <begin position="246"/>
        <end position="342"/>
    </location>
</feature>
<evidence type="ECO:0000313" key="3">
    <source>
        <dbReference type="EMBL" id="KAF9068711.1"/>
    </source>
</evidence>
<dbReference type="Gene3D" id="3.40.50.300">
    <property type="entry name" value="P-loop containing nucleotide triphosphate hydrolases"/>
    <property type="match status" value="1"/>
</dbReference>
<dbReference type="Pfam" id="PF24883">
    <property type="entry name" value="NPHP3_N"/>
    <property type="match status" value="1"/>
</dbReference>
<organism evidence="3 4">
    <name type="scientific">Rhodocollybia butyracea</name>
    <dbReference type="NCBI Taxonomy" id="206335"/>
    <lineage>
        <taxon>Eukaryota</taxon>
        <taxon>Fungi</taxon>
        <taxon>Dikarya</taxon>
        <taxon>Basidiomycota</taxon>
        <taxon>Agaricomycotina</taxon>
        <taxon>Agaricomycetes</taxon>
        <taxon>Agaricomycetidae</taxon>
        <taxon>Agaricales</taxon>
        <taxon>Marasmiineae</taxon>
        <taxon>Omphalotaceae</taxon>
        <taxon>Rhodocollybia</taxon>
    </lineage>
</organism>
<dbReference type="Proteomes" id="UP000772434">
    <property type="component" value="Unassembled WGS sequence"/>
</dbReference>
<accession>A0A9P5PSQ4</accession>
<dbReference type="SUPFAM" id="SSF52540">
    <property type="entry name" value="P-loop containing nucleoside triphosphate hydrolases"/>
    <property type="match status" value="1"/>
</dbReference>
<dbReference type="InterPro" id="IPR036537">
    <property type="entry name" value="Adaptor_Cbl_N_dom_sf"/>
</dbReference>
<keyword evidence="1" id="KW-0677">Repeat</keyword>
<dbReference type="GO" id="GO:0007166">
    <property type="term" value="P:cell surface receptor signaling pathway"/>
    <property type="evidence" value="ECO:0007669"/>
    <property type="project" value="InterPro"/>
</dbReference>
<comment type="caution">
    <text evidence="3">The sequence shown here is derived from an EMBL/GenBank/DDBJ whole genome shotgun (WGS) entry which is preliminary data.</text>
</comment>
<dbReference type="InterPro" id="IPR027417">
    <property type="entry name" value="P-loop_NTPase"/>
</dbReference>
<dbReference type="InterPro" id="IPR015943">
    <property type="entry name" value="WD40/YVTN_repeat-like_dom_sf"/>
</dbReference>
<dbReference type="InterPro" id="IPR059179">
    <property type="entry name" value="MLKL-like_MCAfunc"/>
</dbReference>
<dbReference type="InterPro" id="IPR056884">
    <property type="entry name" value="NPHP3-like_N"/>
</dbReference>
<dbReference type="CDD" id="cd21037">
    <property type="entry name" value="MLKL_NTD"/>
    <property type="match status" value="1"/>
</dbReference>
<dbReference type="Gene3D" id="1.20.930.20">
    <property type="entry name" value="Adaptor protein Cbl, N-terminal domain"/>
    <property type="match status" value="1"/>
</dbReference>
<dbReference type="EMBL" id="JADNRY010000058">
    <property type="protein sequence ID" value="KAF9068711.1"/>
    <property type="molecule type" value="Genomic_DNA"/>
</dbReference>
<dbReference type="PANTHER" id="PTHR10039">
    <property type="entry name" value="AMELOGENIN"/>
    <property type="match status" value="1"/>
</dbReference>
<keyword evidence="4" id="KW-1185">Reference proteome</keyword>
<evidence type="ECO:0000259" key="2">
    <source>
        <dbReference type="Pfam" id="PF24883"/>
    </source>
</evidence>
<proteinExistence type="predicted"/>
<dbReference type="PANTHER" id="PTHR10039:SF17">
    <property type="entry name" value="FUNGAL STAND N-TERMINAL GOODBYE DOMAIN-CONTAINING PROTEIN-RELATED"/>
    <property type="match status" value="1"/>
</dbReference>
<sequence length="1088" mass="121971">MKKTIKSLKTKLRVPTRSVAGTPSRPVLNDLLRAAEISIRLLRELSDTVPFIGSAASGTIFIIEQCKKYVRNSKDFDDLLRSLQTLESLVSPYKDGRSTLPSKVMKSIQQFDSVISDIQEDIKAVGLTGRVSQLVNSNENERKVADALQKVKEATDRIMLASLLEISREVKVMYTLAQSLLSLNPVHSARYNCIDGDQCLNGTRVTVLDDIEKWFDTGEEQVYWLNGAAGMGKTTIALSIAKNPGLIFPTLACQLASWNRDFQDALVDALGRYPYIGQALPYEQVQRLIVEPLHYIKSSTHVALVIDALDECDGERASEKILLALLQHIHSAPSLKVFVSCRPAAYVEALLSGGEHRRMFKLHHVPASIVDSDLQLFYRRRLEEIRTVKKLDDWPPGEMIEKLVQQAAGLFIYAATVCKYISSPGDARRRLEYIANIPKNDYNDALSVDILYTEVLSAALEKITDDHDRRDFTRLLATVMHVQVPLTVDSLGHLLDIEPKVIYDLLRDIHPILSVPDESGTFAGEMVHAFHASFPDYMTARKRIGEKVPSLYIVPAVQHLELALCCLQCMNRELKRILPFSERHLANHEILGLQLLIETHISSTLRYAVLYWADLLPSEDIQIQDHPIFAELKIFASSKLLFWLECLSLLDASESAIRVLVKGKDWLTAFINQSSFEIQPTAELLADTYHAVNEFFPIVQDFGVHLYLSFLLFLPRKTSLYQRYSHHLPPSWKVTGGIHESWNPLICSTQILSFSDIIAFSPDERSIVNVGHNVGALDILSLGNFSITNFIHTQEKPKWQEWDTRAIPGVDTAFPAGGDNNLHPGMNSVVWLPSGVIATCCTILSAIQKPYKSHCYLSLWDSETGNHIRLLFQTSEEMNMFLPVLTTSSSFKHLGLSTPSSLSIWNTENWDQICTCASSTPFYRSFTLSDDHYFIGREVRAMSNNRTLSTLNINPQSVSSSVFSYRGQMLVLASTSGLIEAWTVLPESTRVDVHQFLLQDPAALPSVASAHELIAISFDSEVYLFTLVNSCFSLKAIRRTTYDGRLRGITLSPSGRYVACHNDSGRTYVWSSSADISDSSHLNITTLV</sequence>
<gene>
    <name evidence="3" type="ORF">BDP27DRAFT_1326819</name>
</gene>
<evidence type="ECO:0000313" key="4">
    <source>
        <dbReference type="Proteomes" id="UP000772434"/>
    </source>
</evidence>